<organism evidence="2 3">
    <name type="scientific">Marasmiellus scandens</name>
    <dbReference type="NCBI Taxonomy" id="2682957"/>
    <lineage>
        <taxon>Eukaryota</taxon>
        <taxon>Fungi</taxon>
        <taxon>Dikarya</taxon>
        <taxon>Basidiomycota</taxon>
        <taxon>Agaricomycotina</taxon>
        <taxon>Agaricomycetes</taxon>
        <taxon>Agaricomycetidae</taxon>
        <taxon>Agaricales</taxon>
        <taxon>Marasmiineae</taxon>
        <taxon>Omphalotaceae</taxon>
        <taxon>Marasmiellus</taxon>
    </lineage>
</organism>
<evidence type="ECO:0000313" key="3">
    <source>
        <dbReference type="Proteomes" id="UP001498398"/>
    </source>
</evidence>
<keyword evidence="3" id="KW-1185">Reference proteome</keyword>
<evidence type="ECO:0000313" key="2">
    <source>
        <dbReference type="EMBL" id="KAK7466504.1"/>
    </source>
</evidence>
<sequence length="291" mass="30866">MTIAVLEDKQCAEKSKLYSFCPDLDTAKSSPHITTGPAGEKGSKGTAGETDNVTVSSDTNHSCGHGGHSTHGRGGSTSHGGHGGCGGCGGCGGGSVHDRNDRGSRTPQNDPIAGSENNEPNNWDQDEPRSDTDIPPASNMDTKSKGAFDMEPMDDIEIPEAEIAEYSKDSGPIIIDLDDSDDEYQEDAKLESTKIAKKEKAKAARTALQSSITAARSVQPQAPVKPLNNPAKRKGSNVGLEQFSFVLLSSLNIGDDLVLGQPLNTQNQVISEALTRIGRWPVVRRTHPQLH</sequence>
<dbReference type="EMBL" id="JBANRG010000005">
    <property type="protein sequence ID" value="KAK7466504.1"/>
    <property type="molecule type" value="Genomic_DNA"/>
</dbReference>
<feature type="region of interest" description="Disordered" evidence="1">
    <location>
        <begin position="25"/>
        <end position="81"/>
    </location>
</feature>
<feature type="region of interest" description="Disordered" evidence="1">
    <location>
        <begin position="99"/>
        <end position="150"/>
    </location>
</feature>
<feature type="compositionally biased region" description="Gly residues" evidence="1">
    <location>
        <begin position="64"/>
        <end position="81"/>
    </location>
</feature>
<name>A0ABR1JUH2_9AGAR</name>
<feature type="compositionally biased region" description="Polar residues" evidence="1">
    <location>
        <begin position="105"/>
        <end position="123"/>
    </location>
</feature>
<evidence type="ECO:0000256" key="1">
    <source>
        <dbReference type="SAM" id="MobiDB-lite"/>
    </source>
</evidence>
<gene>
    <name evidence="2" type="ORF">VKT23_005227</name>
</gene>
<feature type="region of interest" description="Disordered" evidence="1">
    <location>
        <begin position="212"/>
        <end position="233"/>
    </location>
</feature>
<feature type="compositionally biased region" description="Polar residues" evidence="1">
    <location>
        <begin position="49"/>
        <end position="60"/>
    </location>
</feature>
<proteinExistence type="predicted"/>
<comment type="caution">
    <text evidence="2">The sequence shown here is derived from an EMBL/GenBank/DDBJ whole genome shotgun (WGS) entry which is preliminary data.</text>
</comment>
<dbReference type="Proteomes" id="UP001498398">
    <property type="component" value="Unassembled WGS sequence"/>
</dbReference>
<protein>
    <submittedName>
        <fullName evidence="2">Uncharacterized protein</fullName>
    </submittedName>
</protein>
<reference evidence="2 3" key="1">
    <citation type="submission" date="2024-01" db="EMBL/GenBank/DDBJ databases">
        <title>A draft genome for the cacao thread blight pathogen Marasmiellus scandens.</title>
        <authorList>
            <person name="Baruah I.K."/>
            <person name="Leung J."/>
            <person name="Bukari Y."/>
            <person name="Amoako-Attah I."/>
            <person name="Meinhardt L.W."/>
            <person name="Bailey B.A."/>
            <person name="Cohen S.P."/>
        </authorList>
    </citation>
    <scope>NUCLEOTIDE SEQUENCE [LARGE SCALE GENOMIC DNA]</scope>
    <source>
        <strain evidence="2 3">GH-19</strain>
    </source>
</reference>
<accession>A0ABR1JUH2</accession>